<feature type="compositionally biased region" description="Polar residues" evidence="1">
    <location>
        <begin position="21"/>
        <end position="36"/>
    </location>
</feature>
<dbReference type="AlphaFoldDB" id="A0A2T7PKD5"/>
<protein>
    <submittedName>
        <fullName evidence="2">Uncharacterized protein</fullName>
    </submittedName>
</protein>
<feature type="region of interest" description="Disordered" evidence="1">
    <location>
        <begin position="1"/>
        <end position="38"/>
    </location>
</feature>
<accession>A0A2T7PKD5</accession>
<name>A0A2T7PKD5_POMCA</name>
<evidence type="ECO:0000313" key="2">
    <source>
        <dbReference type="EMBL" id="PVD33895.1"/>
    </source>
</evidence>
<organism evidence="2 3">
    <name type="scientific">Pomacea canaliculata</name>
    <name type="common">Golden apple snail</name>
    <dbReference type="NCBI Taxonomy" id="400727"/>
    <lineage>
        <taxon>Eukaryota</taxon>
        <taxon>Metazoa</taxon>
        <taxon>Spiralia</taxon>
        <taxon>Lophotrochozoa</taxon>
        <taxon>Mollusca</taxon>
        <taxon>Gastropoda</taxon>
        <taxon>Caenogastropoda</taxon>
        <taxon>Architaenioglossa</taxon>
        <taxon>Ampullarioidea</taxon>
        <taxon>Ampullariidae</taxon>
        <taxon>Pomacea</taxon>
    </lineage>
</organism>
<evidence type="ECO:0000256" key="1">
    <source>
        <dbReference type="SAM" id="MobiDB-lite"/>
    </source>
</evidence>
<reference evidence="2 3" key="1">
    <citation type="submission" date="2018-04" db="EMBL/GenBank/DDBJ databases">
        <title>The genome of golden apple snail Pomacea canaliculata provides insight into stress tolerance and invasive adaptation.</title>
        <authorList>
            <person name="Liu C."/>
            <person name="Liu B."/>
            <person name="Ren Y."/>
            <person name="Zhang Y."/>
            <person name="Wang H."/>
            <person name="Li S."/>
            <person name="Jiang F."/>
            <person name="Yin L."/>
            <person name="Zhang G."/>
            <person name="Qian W."/>
            <person name="Fan W."/>
        </authorList>
    </citation>
    <scope>NUCLEOTIDE SEQUENCE [LARGE SCALE GENOMIC DNA]</scope>
    <source>
        <strain evidence="2">SZHN2017</strain>
        <tissue evidence="2">Muscle</tissue>
    </source>
</reference>
<feature type="region of interest" description="Disordered" evidence="1">
    <location>
        <begin position="87"/>
        <end position="113"/>
    </location>
</feature>
<evidence type="ECO:0000313" key="3">
    <source>
        <dbReference type="Proteomes" id="UP000245119"/>
    </source>
</evidence>
<gene>
    <name evidence="2" type="ORF">C0Q70_05157</name>
</gene>
<sequence length="371" mass="40666">MQQRSAWWDRPGGLDTDPKAASSQVFPSEDSSSVTIQPRKRAKMALPVSPVLGSSNMDFFSLPCMPTVNPIDLDCDVAQQHNISVSLGDSLTAPPETSTPIRNQSTASLQQPRTSPVVDVLPLSPVSTFFENMADIFVSASPPHMFLPVSGNNLEKADFHRVKDLTSSADFDDGFLPELKTPPSRWGWAGRCHLELAKSGGHPMSIKDEIGLEDGGYDTRHLVHTLNQSTEFHHQNISHNTGQHTMLAGASRTTLDVNKFCCFIKSVPQMNANSGNTSGIAEQNVVNRELDLGQALYTYQQPQTMTKTTGTNQCKNSDKAILQNVGSSATQNPSPSQNQLVHKSSHPRYHFEEQQCQENCSFCTISSIIQI</sequence>
<dbReference type="Proteomes" id="UP000245119">
    <property type="component" value="Linkage Group LG3"/>
</dbReference>
<comment type="caution">
    <text evidence="2">The sequence shown here is derived from an EMBL/GenBank/DDBJ whole genome shotgun (WGS) entry which is preliminary data.</text>
</comment>
<proteinExistence type="predicted"/>
<dbReference type="EMBL" id="PZQS01000003">
    <property type="protein sequence ID" value="PVD33895.1"/>
    <property type="molecule type" value="Genomic_DNA"/>
</dbReference>
<keyword evidence="3" id="KW-1185">Reference proteome</keyword>